<keyword evidence="2" id="KW-1185">Reference proteome</keyword>
<protein>
    <submittedName>
        <fullName evidence="1">Uncharacterized protein</fullName>
    </submittedName>
</protein>
<reference evidence="1" key="2">
    <citation type="submission" date="2020-11" db="EMBL/GenBank/DDBJ databases">
        <authorList>
            <person name="McCartney M.A."/>
            <person name="Auch B."/>
            <person name="Kono T."/>
            <person name="Mallez S."/>
            <person name="Becker A."/>
            <person name="Gohl D.M."/>
            <person name="Silverstein K.A.T."/>
            <person name="Koren S."/>
            <person name="Bechman K.B."/>
            <person name="Herman A."/>
            <person name="Abrahante J.E."/>
            <person name="Garbe J."/>
        </authorList>
    </citation>
    <scope>NUCLEOTIDE SEQUENCE</scope>
    <source>
        <strain evidence="1">Duluth1</strain>
        <tissue evidence="1">Whole animal</tissue>
    </source>
</reference>
<accession>A0A9D4CJG5</accession>
<dbReference type="AlphaFoldDB" id="A0A9D4CJG5"/>
<gene>
    <name evidence="1" type="ORF">DPMN_051165</name>
</gene>
<evidence type="ECO:0000313" key="2">
    <source>
        <dbReference type="Proteomes" id="UP000828390"/>
    </source>
</evidence>
<name>A0A9D4CJG5_DREPO</name>
<dbReference type="EMBL" id="JAIWYP010000012">
    <property type="protein sequence ID" value="KAH3725331.1"/>
    <property type="molecule type" value="Genomic_DNA"/>
</dbReference>
<evidence type="ECO:0000313" key="1">
    <source>
        <dbReference type="EMBL" id="KAH3725331.1"/>
    </source>
</evidence>
<proteinExistence type="predicted"/>
<reference evidence="1" key="1">
    <citation type="journal article" date="2019" name="bioRxiv">
        <title>The Genome of the Zebra Mussel, Dreissena polymorpha: A Resource for Invasive Species Research.</title>
        <authorList>
            <person name="McCartney M.A."/>
            <person name="Auch B."/>
            <person name="Kono T."/>
            <person name="Mallez S."/>
            <person name="Zhang Y."/>
            <person name="Obille A."/>
            <person name="Becker A."/>
            <person name="Abrahante J.E."/>
            <person name="Garbe J."/>
            <person name="Badalamenti J.P."/>
            <person name="Herman A."/>
            <person name="Mangelson H."/>
            <person name="Liachko I."/>
            <person name="Sullivan S."/>
            <person name="Sone E.D."/>
            <person name="Koren S."/>
            <person name="Silverstein K.A.T."/>
            <person name="Beckman K.B."/>
            <person name="Gohl D.M."/>
        </authorList>
    </citation>
    <scope>NUCLEOTIDE SEQUENCE</scope>
    <source>
        <strain evidence="1">Duluth1</strain>
        <tissue evidence="1">Whole animal</tissue>
    </source>
</reference>
<dbReference type="Proteomes" id="UP000828390">
    <property type="component" value="Unassembled WGS sequence"/>
</dbReference>
<sequence length="130" mass="14537">MNSRGPVDIPIYFSFPRQKEQTKKEIVKMRHETSLHLTDMLIYKRACLDGPCGPCDINRYCADAGESYSYLISCVTSDGRLTTGTASQTSSLLFYADIDPPFSFDPNSMICLQKCVSNESYISSQNTPNV</sequence>
<comment type="caution">
    <text evidence="1">The sequence shown here is derived from an EMBL/GenBank/DDBJ whole genome shotgun (WGS) entry which is preliminary data.</text>
</comment>
<organism evidence="1 2">
    <name type="scientific">Dreissena polymorpha</name>
    <name type="common">Zebra mussel</name>
    <name type="synonym">Mytilus polymorpha</name>
    <dbReference type="NCBI Taxonomy" id="45954"/>
    <lineage>
        <taxon>Eukaryota</taxon>
        <taxon>Metazoa</taxon>
        <taxon>Spiralia</taxon>
        <taxon>Lophotrochozoa</taxon>
        <taxon>Mollusca</taxon>
        <taxon>Bivalvia</taxon>
        <taxon>Autobranchia</taxon>
        <taxon>Heteroconchia</taxon>
        <taxon>Euheterodonta</taxon>
        <taxon>Imparidentia</taxon>
        <taxon>Neoheterodontei</taxon>
        <taxon>Myida</taxon>
        <taxon>Dreissenoidea</taxon>
        <taxon>Dreissenidae</taxon>
        <taxon>Dreissena</taxon>
    </lineage>
</organism>